<accession>A0A9P5ADV0</accession>
<feature type="compositionally biased region" description="Polar residues" evidence="1">
    <location>
        <begin position="15"/>
        <end position="32"/>
    </location>
</feature>
<evidence type="ECO:0000256" key="1">
    <source>
        <dbReference type="SAM" id="MobiDB-lite"/>
    </source>
</evidence>
<protein>
    <submittedName>
        <fullName evidence="2">Uncharacterized protein</fullName>
    </submittedName>
</protein>
<comment type="caution">
    <text evidence="2">The sequence shown here is derived from an EMBL/GenBank/DDBJ whole genome shotgun (WGS) entry which is preliminary data.</text>
</comment>
<dbReference type="AlphaFoldDB" id="A0A9P5ADV0"/>
<proteinExistence type="predicted"/>
<feature type="compositionally biased region" description="Basic and acidic residues" evidence="1">
    <location>
        <begin position="1"/>
        <end position="14"/>
    </location>
</feature>
<sequence>MCQKIEETGEKIKTQNDSYMESSNTRSTQGPVHQSPYHVETFPIPTPQSDDDYDYRRTITIQYPQPQWPQDIWVHSPYGRQLYQPVLMLSPAAQNGQTMTNGHASQRN</sequence>
<evidence type="ECO:0000313" key="2">
    <source>
        <dbReference type="EMBL" id="KAF4336766.1"/>
    </source>
</evidence>
<evidence type="ECO:0000313" key="3">
    <source>
        <dbReference type="Proteomes" id="UP000730481"/>
    </source>
</evidence>
<feature type="region of interest" description="Disordered" evidence="1">
    <location>
        <begin position="1"/>
        <end position="52"/>
    </location>
</feature>
<reference evidence="2" key="1">
    <citation type="journal article" date="2017" name="Mycologia">
        <title>Fusarium algeriense, sp. nov., a novel toxigenic crown rot pathogen of durum wheat from Algeria is nested in the Fusarium burgessii species complex.</title>
        <authorList>
            <person name="Laraba I."/>
            <person name="Keddad A."/>
            <person name="Boureghda H."/>
            <person name="Abdallah N."/>
            <person name="Vaughan M.M."/>
            <person name="Proctor R.H."/>
            <person name="Busman M."/>
            <person name="O'Donnell K."/>
        </authorList>
    </citation>
    <scope>NUCLEOTIDE SEQUENCE</scope>
    <source>
        <strain evidence="2">NRRL 25174</strain>
    </source>
</reference>
<keyword evidence="3" id="KW-1185">Reference proteome</keyword>
<dbReference type="EMBL" id="PVQB02000472">
    <property type="protein sequence ID" value="KAF4336766.1"/>
    <property type="molecule type" value="Genomic_DNA"/>
</dbReference>
<dbReference type="OrthoDB" id="5095978at2759"/>
<dbReference type="Proteomes" id="UP000730481">
    <property type="component" value="Unassembled WGS sequence"/>
</dbReference>
<organism evidence="2 3">
    <name type="scientific">Fusarium beomiforme</name>
    <dbReference type="NCBI Taxonomy" id="44412"/>
    <lineage>
        <taxon>Eukaryota</taxon>
        <taxon>Fungi</taxon>
        <taxon>Dikarya</taxon>
        <taxon>Ascomycota</taxon>
        <taxon>Pezizomycotina</taxon>
        <taxon>Sordariomycetes</taxon>
        <taxon>Hypocreomycetidae</taxon>
        <taxon>Hypocreales</taxon>
        <taxon>Nectriaceae</taxon>
        <taxon>Fusarium</taxon>
        <taxon>Fusarium burgessii species complex</taxon>
    </lineage>
</organism>
<reference evidence="2" key="2">
    <citation type="submission" date="2020-02" db="EMBL/GenBank/DDBJ databases">
        <title>Identification and distribution of gene clusters putatively required for synthesis of sphingolipid metabolism inhibitors in phylogenetically diverse species of the filamentous fungus Fusarium.</title>
        <authorList>
            <person name="Kim H.-S."/>
            <person name="Busman M."/>
            <person name="Brown D.W."/>
            <person name="Divon H."/>
            <person name="Uhlig S."/>
            <person name="Proctor R.H."/>
        </authorList>
    </citation>
    <scope>NUCLEOTIDE SEQUENCE</scope>
    <source>
        <strain evidence="2">NRRL 25174</strain>
    </source>
</reference>
<gene>
    <name evidence="2" type="ORF">FBEOM_9398</name>
</gene>
<name>A0A9P5ADV0_9HYPO</name>